<accession>A0A915CU65</accession>
<dbReference type="WBParaSite" id="jg1227">
    <property type="protein sequence ID" value="jg1227"/>
    <property type="gene ID" value="jg1227"/>
</dbReference>
<dbReference type="Proteomes" id="UP000887574">
    <property type="component" value="Unplaced"/>
</dbReference>
<proteinExistence type="predicted"/>
<name>A0A915CU65_9BILA</name>
<keyword evidence="1" id="KW-0472">Membrane</keyword>
<evidence type="ECO:0000313" key="2">
    <source>
        <dbReference type="Proteomes" id="UP000887574"/>
    </source>
</evidence>
<sequence length="134" mass="15008">MGTSPCSRLSAKELFLELDSQLTPVSPSFCSMNKKECFAFSRVCVWLACLPSLCNEWWWSTGWLKNGQRRRQNRLPTFAFEGTGVLAAYLMIIGEGMKMLLLSEGSSSLVRLFMANLFKMHCSVALLCCSPLGH</sequence>
<evidence type="ECO:0000256" key="1">
    <source>
        <dbReference type="SAM" id="Phobius"/>
    </source>
</evidence>
<keyword evidence="1" id="KW-0812">Transmembrane</keyword>
<feature type="transmembrane region" description="Helical" evidence="1">
    <location>
        <begin position="75"/>
        <end position="93"/>
    </location>
</feature>
<reference evidence="3" key="1">
    <citation type="submission" date="2022-11" db="UniProtKB">
        <authorList>
            <consortium name="WormBaseParasite"/>
        </authorList>
    </citation>
    <scope>IDENTIFICATION</scope>
</reference>
<evidence type="ECO:0000313" key="3">
    <source>
        <dbReference type="WBParaSite" id="jg1227"/>
    </source>
</evidence>
<keyword evidence="2" id="KW-1185">Reference proteome</keyword>
<dbReference type="AlphaFoldDB" id="A0A915CU65"/>
<protein>
    <submittedName>
        <fullName evidence="3">Uncharacterized protein</fullName>
    </submittedName>
</protein>
<organism evidence="2 3">
    <name type="scientific">Ditylenchus dipsaci</name>
    <dbReference type="NCBI Taxonomy" id="166011"/>
    <lineage>
        <taxon>Eukaryota</taxon>
        <taxon>Metazoa</taxon>
        <taxon>Ecdysozoa</taxon>
        <taxon>Nematoda</taxon>
        <taxon>Chromadorea</taxon>
        <taxon>Rhabditida</taxon>
        <taxon>Tylenchina</taxon>
        <taxon>Tylenchomorpha</taxon>
        <taxon>Sphaerularioidea</taxon>
        <taxon>Anguinidae</taxon>
        <taxon>Anguininae</taxon>
        <taxon>Ditylenchus</taxon>
    </lineage>
</organism>
<keyword evidence="1" id="KW-1133">Transmembrane helix</keyword>